<feature type="signal peptide" evidence="1">
    <location>
        <begin position="1"/>
        <end position="20"/>
    </location>
</feature>
<protein>
    <recommendedName>
        <fullName evidence="4">PepSY domain-containing protein</fullName>
    </recommendedName>
</protein>
<evidence type="ECO:0000256" key="1">
    <source>
        <dbReference type="SAM" id="SignalP"/>
    </source>
</evidence>
<organism evidence="2 3">
    <name type="scientific">Roseibium suaedae</name>
    <dbReference type="NCBI Taxonomy" id="735517"/>
    <lineage>
        <taxon>Bacteria</taxon>
        <taxon>Pseudomonadati</taxon>
        <taxon>Pseudomonadota</taxon>
        <taxon>Alphaproteobacteria</taxon>
        <taxon>Hyphomicrobiales</taxon>
        <taxon>Stappiaceae</taxon>
        <taxon>Roseibium</taxon>
    </lineage>
</organism>
<keyword evidence="1" id="KW-0732">Signal</keyword>
<feature type="chain" id="PRO_5012387275" description="PepSY domain-containing protein" evidence="1">
    <location>
        <begin position="21"/>
        <end position="88"/>
    </location>
</feature>
<sequence length="88" mass="8989">MKHFLAVIMLTFLALGQMQAAAQAQCLSQAEARDAVASGKAASLGSLKGAAGGEIVKAQLCVEGGQYVYRLSVLIGGQVKTVVLPAGR</sequence>
<proteinExistence type="predicted"/>
<reference evidence="2 3" key="1">
    <citation type="submission" date="2016-11" db="EMBL/GenBank/DDBJ databases">
        <authorList>
            <person name="Jaros S."/>
            <person name="Januszkiewicz K."/>
            <person name="Wedrychowicz H."/>
        </authorList>
    </citation>
    <scope>NUCLEOTIDE SEQUENCE [LARGE SCALE GENOMIC DNA]</scope>
    <source>
        <strain evidence="2 3">DSM 22153</strain>
    </source>
</reference>
<evidence type="ECO:0000313" key="3">
    <source>
        <dbReference type="Proteomes" id="UP000186002"/>
    </source>
</evidence>
<dbReference type="AlphaFoldDB" id="A0A1M7CEL7"/>
<dbReference type="RefSeq" id="WP_208979974.1">
    <property type="nucleotide sequence ID" value="NZ_FRBW01000001.1"/>
</dbReference>
<accession>A0A1M7CEL7</accession>
<evidence type="ECO:0000313" key="2">
    <source>
        <dbReference type="EMBL" id="SHL65349.1"/>
    </source>
</evidence>
<dbReference type="Proteomes" id="UP000186002">
    <property type="component" value="Unassembled WGS sequence"/>
</dbReference>
<keyword evidence="3" id="KW-1185">Reference proteome</keyword>
<name>A0A1M7CEL7_9HYPH</name>
<gene>
    <name evidence="2" type="ORF">SAMN05444272_1136</name>
</gene>
<dbReference type="EMBL" id="FRBW01000001">
    <property type="protein sequence ID" value="SHL65349.1"/>
    <property type="molecule type" value="Genomic_DNA"/>
</dbReference>
<evidence type="ECO:0008006" key="4">
    <source>
        <dbReference type="Google" id="ProtNLM"/>
    </source>
</evidence>
<dbReference type="STRING" id="735517.SAMN05444272_1136"/>